<dbReference type="EMBL" id="RCHU02000001">
    <property type="protein sequence ID" value="KAL3609552.1"/>
    <property type="molecule type" value="Genomic_DNA"/>
</dbReference>
<evidence type="ECO:0000313" key="2">
    <source>
        <dbReference type="Proteomes" id="UP000309997"/>
    </source>
</evidence>
<organism evidence="1 2">
    <name type="scientific">Populus alba</name>
    <name type="common">White poplar</name>
    <dbReference type="NCBI Taxonomy" id="43335"/>
    <lineage>
        <taxon>Eukaryota</taxon>
        <taxon>Viridiplantae</taxon>
        <taxon>Streptophyta</taxon>
        <taxon>Embryophyta</taxon>
        <taxon>Tracheophyta</taxon>
        <taxon>Spermatophyta</taxon>
        <taxon>Magnoliopsida</taxon>
        <taxon>eudicotyledons</taxon>
        <taxon>Gunneridae</taxon>
        <taxon>Pentapetalae</taxon>
        <taxon>rosids</taxon>
        <taxon>fabids</taxon>
        <taxon>Malpighiales</taxon>
        <taxon>Salicaceae</taxon>
        <taxon>Saliceae</taxon>
        <taxon>Populus</taxon>
    </lineage>
</organism>
<accession>A0ACC4CXF0</accession>
<evidence type="ECO:0000313" key="1">
    <source>
        <dbReference type="EMBL" id="KAL3609552.1"/>
    </source>
</evidence>
<reference evidence="1 2" key="1">
    <citation type="journal article" date="2024" name="Plant Biotechnol. J.">
        <title>Genome and CRISPR/Cas9 system of a widespread forest tree (Populus alba) in the world.</title>
        <authorList>
            <person name="Liu Y.J."/>
            <person name="Jiang P.F."/>
            <person name="Han X.M."/>
            <person name="Li X.Y."/>
            <person name="Wang H.M."/>
            <person name="Wang Y.J."/>
            <person name="Wang X.X."/>
            <person name="Zeng Q.Y."/>
        </authorList>
    </citation>
    <scope>NUCLEOTIDE SEQUENCE [LARGE SCALE GENOMIC DNA]</scope>
    <source>
        <strain evidence="2">cv. PAL-ZL1</strain>
    </source>
</reference>
<dbReference type="Proteomes" id="UP000309997">
    <property type="component" value="Unassembled WGS sequence"/>
</dbReference>
<gene>
    <name evidence="1" type="ORF">D5086_000572</name>
</gene>
<comment type="caution">
    <text evidence="1">The sequence shown here is derived from an EMBL/GenBank/DDBJ whole genome shotgun (WGS) entry which is preliminary data.</text>
</comment>
<name>A0ACC4CXF0_POPAL</name>
<keyword evidence="2" id="KW-1185">Reference proteome</keyword>
<proteinExistence type="predicted"/>
<sequence>MSLCVAAGVFAKMAPHFGGAQPSHSIASEGNATRRKNHLNSWYFNEHTSVSRFYPWAISKNDVDTVAIVKLRYTDGVALMAAYRTTSLHMAPEMNKAQRIPLAFAEEHKCTSNGSSRSGQGKNGSTRYTHMMLAELSCSTNGGRGKLQKIALLGDNSKSKINHKTVNGNVETSALP</sequence>
<protein>
    <submittedName>
        <fullName evidence="1">Uncharacterized protein</fullName>
    </submittedName>
</protein>